<accession>A0ACC2P437</accession>
<keyword evidence="2" id="KW-1185">Reference proteome</keyword>
<organism evidence="1 2">
    <name type="scientific">Eretmocerus hayati</name>
    <dbReference type="NCBI Taxonomy" id="131215"/>
    <lineage>
        <taxon>Eukaryota</taxon>
        <taxon>Metazoa</taxon>
        <taxon>Ecdysozoa</taxon>
        <taxon>Arthropoda</taxon>
        <taxon>Hexapoda</taxon>
        <taxon>Insecta</taxon>
        <taxon>Pterygota</taxon>
        <taxon>Neoptera</taxon>
        <taxon>Endopterygota</taxon>
        <taxon>Hymenoptera</taxon>
        <taxon>Apocrita</taxon>
        <taxon>Proctotrupomorpha</taxon>
        <taxon>Chalcidoidea</taxon>
        <taxon>Aphelinidae</taxon>
        <taxon>Aphelininae</taxon>
        <taxon>Eretmocerus</taxon>
    </lineage>
</organism>
<evidence type="ECO:0000313" key="1">
    <source>
        <dbReference type="EMBL" id="KAJ8677299.1"/>
    </source>
</evidence>
<dbReference type="Proteomes" id="UP001239111">
    <property type="component" value="Chromosome 2"/>
</dbReference>
<protein>
    <submittedName>
        <fullName evidence="1">Uncharacterized protein</fullName>
    </submittedName>
</protein>
<name>A0ACC2P437_9HYME</name>
<proteinExistence type="predicted"/>
<gene>
    <name evidence="1" type="ORF">QAD02_013086</name>
</gene>
<dbReference type="EMBL" id="CM056742">
    <property type="protein sequence ID" value="KAJ8677299.1"/>
    <property type="molecule type" value="Genomic_DNA"/>
</dbReference>
<comment type="caution">
    <text evidence="1">The sequence shown here is derived from an EMBL/GenBank/DDBJ whole genome shotgun (WGS) entry which is preliminary data.</text>
</comment>
<sequence length="111" mass="11599">MHSGAPDFHGSVRVRVASNLTKTPTQLDSANRRDAKTSRGSAAGAPTPDEFREPVLIIAPPCLPASERCDLEDAAASELGPEVRMARIPGSAGRSSQSTAPRPTCPIPPTL</sequence>
<reference evidence="1" key="1">
    <citation type="submission" date="2023-04" db="EMBL/GenBank/DDBJ databases">
        <title>A chromosome-level genome assembly of the parasitoid wasp Eretmocerus hayati.</title>
        <authorList>
            <person name="Zhong Y."/>
            <person name="Liu S."/>
            <person name="Liu Y."/>
        </authorList>
    </citation>
    <scope>NUCLEOTIDE SEQUENCE</scope>
    <source>
        <strain evidence="1">ZJU_SS_LIU_2023</strain>
    </source>
</reference>
<evidence type="ECO:0000313" key="2">
    <source>
        <dbReference type="Proteomes" id="UP001239111"/>
    </source>
</evidence>